<protein>
    <submittedName>
        <fullName evidence="1">Uncharacterized protein</fullName>
    </submittedName>
</protein>
<gene>
    <name evidence="1" type="ORF">LCGC14_0767710</name>
</gene>
<name>A0A0F9SJ90_9ZZZZ</name>
<accession>A0A0F9SJ90</accession>
<organism evidence="1">
    <name type="scientific">marine sediment metagenome</name>
    <dbReference type="NCBI Taxonomy" id="412755"/>
    <lineage>
        <taxon>unclassified sequences</taxon>
        <taxon>metagenomes</taxon>
        <taxon>ecological metagenomes</taxon>
    </lineage>
</organism>
<proteinExistence type="predicted"/>
<reference evidence="1" key="1">
    <citation type="journal article" date="2015" name="Nature">
        <title>Complex archaea that bridge the gap between prokaryotes and eukaryotes.</title>
        <authorList>
            <person name="Spang A."/>
            <person name="Saw J.H."/>
            <person name="Jorgensen S.L."/>
            <person name="Zaremba-Niedzwiedzka K."/>
            <person name="Martijn J."/>
            <person name="Lind A.E."/>
            <person name="van Eijk R."/>
            <person name="Schleper C."/>
            <person name="Guy L."/>
            <person name="Ettema T.J."/>
        </authorList>
    </citation>
    <scope>NUCLEOTIDE SEQUENCE</scope>
</reference>
<sequence>MDTLEVMIKKLCMDCNRRSKSDICGENKPSYINAYKCKWDDAQREFKKMRESFSDTK</sequence>
<evidence type="ECO:0000313" key="1">
    <source>
        <dbReference type="EMBL" id="KKN37011.1"/>
    </source>
</evidence>
<comment type="caution">
    <text evidence="1">The sequence shown here is derived from an EMBL/GenBank/DDBJ whole genome shotgun (WGS) entry which is preliminary data.</text>
</comment>
<dbReference type="AlphaFoldDB" id="A0A0F9SJ90"/>
<dbReference type="EMBL" id="LAZR01001927">
    <property type="protein sequence ID" value="KKN37011.1"/>
    <property type="molecule type" value="Genomic_DNA"/>
</dbReference>